<sequence>MLENNQIQRYVAISNGGFYAWDVCLNLFWADENFARITGLEPDELNQGLPAQRMLDLIHEDDRPHVSEGIKNSVLSGEPFQMVYRVRRGDGFAKITEVGRCYRYIDGVASLFTGVVFDSTTPARSEDASNGNIPVLVD</sequence>
<evidence type="ECO:0000313" key="2">
    <source>
        <dbReference type="EMBL" id="KIQ01488.1"/>
    </source>
</evidence>
<dbReference type="AlphaFoldDB" id="A0A0D0KPA8"/>
<dbReference type="Proteomes" id="UP000035017">
    <property type="component" value="Unassembled WGS sequence"/>
</dbReference>
<dbReference type="SUPFAM" id="SSF55785">
    <property type="entry name" value="PYP-like sensor domain (PAS domain)"/>
    <property type="match status" value="1"/>
</dbReference>
<dbReference type="CDD" id="cd00130">
    <property type="entry name" value="PAS"/>
    <property type="match status" value="1"/>
</dbReference>
<protein>
    <recommendedName>
        <fullName evidence="1">PAS domain-containing protein</fullName>
    </recommendedName>
</protein>
<dbReference type="SMART" id="SM00091">
    <property type="entry name" value="PAS"/>
    <property type="match status" value="1"/>
</dbReference>
<proteinExistence type="predicted"/>
<comment type="caution">
    <text evidence="2">The sequence shown here is derived from an EMBL/GenBank/DDBJ whole genome shotgun (WGS) entry which is preliminary data.</text>
</comment>
<dbReference type="OrthoDB" id="8404446at2"/>
<dbReference type="PROSITE" id="PS50112">
    <property type="entry name" value="PAS"/>
    <property type="match status" value="1"/>
</dbReference>
<gene>
    <name evidence="2" type="ORF">RU07_15470</name>
</gene>
<evidence type="ECO:0000313" key="3">
    <source>
        <dbReference type="Proteomes" id="UP000035017"/>
    </source>
</evidence>
<feature type="domain" description="PAS" evidence="1">
    <location>
        <begin position="3"/>
        <end position="77"/>
    </location>
</feature>
<dbReference type="Pfam" id="PF08447">
    <property type="entry name" value="PAS_3"/>
    <property type="match status" value="1"/>
</dbReference>
<dbReference type="InterPro" id="IPR035965">
    <property type="entry name" value="PAS-like_dom_sf"/>
</dbReference>
<reference evidence="2 3" key="1">
    <citation type="submission" date="2014-12" db="EMBL/GenBank/DDBJ databases">
        <title>16Stimator: statistical estimation of ribosomal gene copy numbers from draft genome assemblies.</title>
        <authorList>
            <person name="Perisin M.A."/>
            <person name="Vetter M."/>
            <person name="Gilbert J.A."/>
            <person name="Bergelson J."/>
        </authorList>
    </citation>
    <scope>NUCLEOTIDE SEQUENCE [LARGE SCALE GENOMIC DNA]</scope>
    <source>
        <strain evidence="2 3">MEJ076</strain>
    </source>
</reference>
<dbReference type="Gene3D" id="3.30.450.20">
    <property type="entry name" value="PAS domain"/>
    <property type="match status" value="1"/>
</dbReference>
<dbReference type="InterPro" id="IPR013655">
    <property type="entry name" value="PAS_fold_3"/>
</dbReference>
<dbReference type="EMBL" id="JXQV01000013">
    <property type="protein sequence ID" value="KIQ01488.1"/>
    <property type="molecule type" value="Genomic_DNA"/>
</dbReference>
<dbReference type="InterPro" id="IPR000014">
    <property type="entry name" value="PAS"/>
</dbReference>
<name>A0A0D0KPA8_AGRTU</name>
<organism evidence="2 3">
    <name type="scientific">Agrobacterium tumefaciens</name>
    <dbReference type="NCBI Taxonomy" id="358"/>
    <lineage>
        <taxon>Bacteria</taxon>
        <taxon>Pseudomonadati</taxon>
        <taxon>Pseudomonadota</taxon>
        <taxon>Alphaproteobacteria</taxon>
        <taxon>Hyphomicrobiales</taxon>
        <taxon>Rhizobiaceae</taxon>
        <taxon>Rhizobium/Agrobacterium group</taxon>
        <taxon>Agrobacterium</taxon>
        <taxon>Agrobacterium tumefaciens complex</taxon>
    </lineage>
</organism>
<accession>A0A0D0KPA8</accession>
<evidence type="ECO:0000259" key="1">
    <source>
        <dbReference type="PROSITE" id="PS50112"/>
    </source>
</evidence>